<evidence type="ECO:0000313" key="3">
    <source>
        <dbReference type="EMBL" id="ORY79603.1"/>
    </source>
</evidence>
<dbReference type="GO" id="GO:0016807">
    <property type="term" value="F:cysteine-type carboxypeptidase activity"/>
    <property type="evidence" value="ECO:0007669"/>
    <property type="project" value="TreeGrafter"/>
</dbReference>
<sequence>MNSNENKINIIQNTNKLKTEVTPEEIFINKITNKIKNVELYDNIKSNNVNEENTSQDKGKMKKSNEMITDNKINNEEKPPISSELKKNEVTVKNKPKQHDKEENIYKLKVIEERNAYQGRIQQKNIITQNINGPCPLLALCNILILRGDISIELKKTEITYEEIIDILGDYIAKTVENNNNSDECSFQDVLNIIPTLKKGLDINIKFDSVQSFEHSPALTVFKFFNIQLIHGWTVDPEDKETYQVIVNECGNYNKVVEKIIESDSVNVSKNNLNEVVSIEEKNKREKLYHKAMICKNFIESNATQLSYHGLTSIPEILSVGEPVAFFRNNHFLTLIKTPDNNMYTLVTDQGFVNEKKIVWESLSTVDGDSYFVDGLFNKYPKGSSSSSFFPSFNANINTNTNTNTNTNANTKTNTNTNINSNNIINNSNTNSNNTNDLNSPNEDLDYAIALSIQEDEENKRDEMIQRKRIMMMRNPFYHFFKRII</sequence>
<evidence type="ECO:0000313" key="4">
    <source>
        <dbReference type="Proteomes" id="UP000193920"/>
    </source>
</evidence>
<feature type="region of interest" description="Disordered" evidence="1">
    <location>
        <begin position="401"/>
        <end position="441"/>
    </location>
</feature>
<dbReference type="GO" id="GO:1990380">
    <property type="term" value="F:K48-linked deubiquitinase activity"/>
    <property type="evidence" value="ECO:0007669"/>
    <property type="project" value="InterPro"/>
</dbReference>
<dbReference type="GO" id="GO:0004843">
    <property type="term" value="F:cysteine-type deubiquitinase activity"/>
    <property type="evidence" value="ECO:0007669"/>
    <property type="project" value="InterPro"/>
</dbReference>
<dbReference type="Pfam" id="PF04424">
    <property type="entry name" value="MINDY_DUB"/>
    <property type="match status" value="1"/>
</dbReference>
<dbReference type="PANTHER" id="PTHR18063:SF6">
    <property type="entry name" value="UBIQUITIN CARBOXYL-TERMINAL HYDROLASE"/>
    <property type="match status" value="1"/>
</dbReference>
<dbReference type="OrthoDB" id="10261212at2759"/>
<keyword evidence="4" id="KW-1185">Reference proteome</keyword>
<protein>
    <submittedName>
        <fullName evidence="3">DUF544-domain-containing protein</fullName>
    </submittedName>
</protein>
<dbReference type="STRING" id="1754190.A0A1Y2F6U2"/>
<dbReference type="PANTHER" id="PTHR18063">
    <property type="entry name" value="NF-E2 INDUCIBLE PROTEIN"/>
    <property type="match status" value="1"/>
</dbReference>
<feature type="compositionally biased region" description="Low complexity" evidence="1">
    <location>
        <begin position="401"/>
        <end position="436"/>
    </location>
</feature>
<evidence type="ECO:0000256" key="1">
    <source>
        <dbReference type="SAM" id="MobiDB-lite"/>
    </source>
</evidence>
<gene>
    <name evidence="3" type="ORF">LY90DRAFT_698050</name>
</gene>
<dbReference type="InterPro" id="IPR033979">
    <property type="entry name" value="MINDY_domain"/>
</dbReference>
<name>A0A1Y2F6U2_9FUNG</name>
<dbReference type="AlphaFoldDB" id="A0A1Y2F6U2"/>
<dbReference type="Proteomes" id="UP000193920">
    <property type="component" value="Unassembled WGS sequence"/>
</dbReference>
<reference evidence="3 4" key="1">
    <citation type="submission" date="2016-08" db="EMBL/GenBank/DDBJ databases">
        <title>A Parts List for Fungal Cellulosomes Revealed by Comparative Genomics.</title>
        <authorList>
            <consortium name="DOE Joint Genome Institute"/>
            <person name="Haitjema C.H."/>
            <person name="Gilmore S.P."/>
            <person name="Henske J.K."/>
            <person name="Solomon K.V."/>
            <person name="De Groot R."/>
            <person name="Kuo A."/>
            <person name="Mondo S.J."/>
            <person name="Salamov A.A."/>
            <person name="Labutti K."/>
            <person name="Zhao Z."/>
            <person name="Chiniquy J."/>
            <person name="Barry K."/>
            <person name="Brewer H.M."/>
            <person name="Purvine S.O."/>
            <person name="Wright A.T."/>
            <person name="Boxma B."/>
            <person name="Van Alen T."/>
            <person name="Hackstein J.H."/>
            <person name="Baker S.E."/>
            <person name="Grigoriev I.V."/>
            <person name="O'Malley M.A."/>
        </authorList>
    </citation>
    <scope>NUCLEOTIDE SEQUENCE [LARGE SCALE GENOMIC DNA]</scope>
    <source>
        <strain evidence="3 4">G1</strain>
    </source>
</reference>
<organism evidence="3 4">
    <name type="scientific">Neocallimastix californiae</name>
    <dbReference type="NCBI Taxonomy" id="1754190"/>
    <lineage>
        <taxon>Eukaryota</taxon>
        <taxon>Fungi</taxon>
        <taxon>Fungi incertae sedis</taxon>
        <taxon>Chytridiomycota</taxon>
        <taxon>Chytridiomycota incertae sedis</taxon>
        <taxon>Neocallimastigomycetes</taxon>
        <taxon>Neocallimastigales</taxon>
        <taxon>Neocallimastigaceae</taxon>
        <taxon>Neocallimastix</taxon>
    </lineage>
</organism>
<evidence type="ECO:0000259" key="2">
    <source>
        <dbReference type="Pfam" id="PF04424"/>
    </source>
</evidence>
<dbReference type="GO" id="GO:0005829">
    <property type="term" value="C:cytosol"/>
    <property type="evidence" value="ECO:0007669"/>
    <property type="project" value="TreeGrafter"/>
</dbReference>
<feature type="domain" description="MINDY deubiquitinase" evidence="2">
    <location>
        <begin position="106"/>
        <end position="377"/>
    </location>
</feature>
<dbReference type="GO" id="GO:0071108">
    <property type="term" value="P:protein K48-linked deubiquitination"/>
    <property type="evidence" value="ECO:0007669"/>
    <property type="project" value="TreeGrafter"/>
</dbReference>
<accession>A0A1Y2F6U2</accession>
<comment type="caution">
    <text evidence="3">The sequence shown here is derived from an EMBL/GenBank/DDBJ whole genome shotgun (WGS) entry which is preliminary data.</text>
</comment>
<proteinExistence type="predicted"/>
<dbReference type="GO" id="GO:0071944">
    <property type="term" value="C:cell periphery"/>
    <property type="evidence" value="ECO:0007669"/>
    <property type="project" value="TreeGrafter"/>
</dbReference>
<dbReference type="InterPro" id="IPR007518">
    <property type="entry name" value="MINDY"/>
</dbReference>
<dbReference type="EMBL" id="MCOG01000014">
    <property type="protein sequence ID" value="ORY79603.1"/>
    <property type="molecule type" value="Genomic_DNA"/>
</dbReference>